<dbReference type="NCBIfam" id="TIGR00195">
    <property type="entry name" value="exoDNase_III"/>
    <property type="match status" value="1"/>
</dbReference>
<name>A0A8J7PGK5_9BACT</name>
<dbReference type="GO" id="GO:0003677">
    <property type="term" value="F:DNA binding"/>
    <property type="evidence" value="ECO:0007669"/>
    <property type="project" value="InterPro"/>
</dbReference>
<feature type="active site" description="Proton acceptor" evidence="6">
    <location>
        <position position="253"/>
    </location>
</feature>
<proteinExistence type="inferred from homology"/>
<dbReference type="PANTHER" id="PTHR43250:SF2">
    <property type="entry name" value="EXODEOXYRIBONUCLEASE III"/>
    <property type="match status" value="1"/>
</dbReference>
<dbReference type="InterPro" id="IPR020848">
    <property type="entry name" value="AP_endonuclease_F1_CS"/>
</dbReference>
<dbReference type="GO" id="GO:0008311">
    <property type="term" value="F:double-stranded DNA 3'-5' DNA exonuclease activity"/>
    <property type="evidence" value="ECO:0007669"/>
    <property type="project" value="UniProtKB-EC"/>
</dbReference>
<feature type="binding site" evidence="7">
    <location>
        <position position="7"/>
    </location>
    <ligand>
        <name>Mg(2+)</name>
        <dbReference type="ChEBI" id="CHEBI:18420"/>
        <label>1</label>
    </ligand>
</feature>
<evidence type="ECO:0000256" key="1">
    <source>
        <dbReference type="ARBA" id="ARBA00001936"/>
    </source>
</evidence>
<feature type="site" description="Interaction with DNA substrate" evidence="8">
    <location>
        <position position="253"/>
    </location>
</feature>
<keyword evidence="7" id="KW-0464">Manganese</keyword>
<dbReference type="Gene3D" id="3.60.10.10">
    <property type="entry name" value="Endonuclease/exonuclease/phosphatase"/>
    <property type="match status" value="1"/>
</dbReference>
<dbReference type="GO" id="GO:0004519">
    <property type="term" value="F:endonuclease activity"/>
    <property type="evidence" value="ECO:0007669"/>
    <property type="project" value="InterPro"/>
</dbReference>
<evidence type="ECO:0000256" key="4">
    <source>
        <dbReference type="ARBA" id="ARBA00022801"/>
    </source>
</evidence>
<dbReference type="AlphaFoldDB" id="A0A8J7PGK5"/>
<evidence type="ECO:0000313" key="10">
    <source>
        <dbReference type="EMBL" id="MBN8659565.1"/>
    </source>
</evidence>
<comment type="caution">
    <text evidence="10">The sequence shown here is derived from an EMBL/GenBank/DDBJ whole genome shotgun (WGS) entry which is preliminary data.</text>
</comment>
<feature type="site" description="Transition state stabilizer" evidence="8">
    <location>
        <position position="154"/>
    </location>
</feature>
<feature type="active site" evidence="6">
    <location>
        <position position="111"/>
    </location>
</feature>
<feature type="binding site" evidence="7">
    <location>
        <position position="34"/>
    </location>
    <ligand>
        <name>Mg(2+)</name>
        <dbReference type="ChEBI" id="CHEBI:18420"/>
        <label>1</label>
    </ligand>
</feature>
<keyword evidence="5 7" id="KW-0460">Magnesium</keyword>
<dbReference type="PROSITE" id="PS51435">
    <property type="entry name" value="AP_NUCLEASE_F1_4"/>
    <property type="match status" value="1"/>
</dbReference>
<comment type="cofactor">
    <cofactor evidence="1">
        <name>Mn(2+)</name>
        <dbReference type="ChEBI" id="CHEBI:29035"/>
    </cofactor>
</comment>
<dbReference type="Pfam" id="PF03372">
    <property type="entry name" value="Exo_endo_phos"/>
    <property type="match status" value="1"/>
</dbReference>
<dbReference type="NCBIfam" id="TIGR00633">
    <property type="entry name" value="xth"/>
    <property type="match status" value="1"/>
</dbReference>
<evidence type="ECO:0000256" key="2">
    <source>
        <dbReference type="ARBA" id="ARBA00007092"/>
    </source>
</evidence>
<evidence type="ECO:0000256" key="6">
    <source>
        <dbReference type="PIRSR" id="PIRSR604808-1"/>
    </source>
</evidence>
<dbReference type="PROSITE" id="PS00728">
    <property type="entry name" value="AP_NUCLEASE_F1_3"/>
    <property type="match status" value="1"/>
</dbReference>
<evidence type="ECO:0000313" key="11">
    <source>
        <dbReference type="Proteomes" id="UP000664277"/>
    </source>
</evidence>
<dbReference type="CDD" id="cd09086">
    <property type="entry name" value="ExoIII-like_AP-endo"/>
    <property type="match status" value="1"/>
</dbReference>
<dbReference type="EMBL" id="JAFLCK010000004">
    <property type="protein sequence ID" value="MBN8659565.1"/>
    <property type="molecule type" value="Genomic_DNA"/>
</dbReference>
<dbReference type="InterPro" id="IPR004808">
    <property type="entry name" value="AP_endonuc_1"/>
</dbReference>
<feature type="binding site" evidence="7">
    <location>
        <position position="252"/>
    </location>
    <ligand>
        <name>Mg(2+)</name>
        <dbReference type="ChEBI" id="CHEBI:18420"/>
        <label>1</label>
    </ligand>
</feature>
<feature type="binding site" evidence="7">
    <location>
        <position position="152"/>
    </location>
    <ligand>
        <name>Mg(2+)</name>
        <dbReference type="ChEBI" id="CHEBI:18420"/>
        <label>1</label>
    </ligand>
</feature>
<dbReference type="GO" id="GO:0006281">
    <property type="term" value="P:DNA repair"/>
    <property type="evidence" value="ECO:0007669"/>
    <property type="project" value="InterPro"/>
</dbReference>
<feature type="site" description="Important for catalytic activity" evidence="8">
    <location>
        <position position="223"/>
    </location>
</feature>
<accession>A0A8J7PGK5</accession>
<evidence type="ECO:0000259" key="9">
    <source>
        <dbReference type="Pfam" id="PF03372"/>
    </source>
</evidence>
<sequence length="262" mass="30270">MLIASWNVNSISVRLPHLLSFLEQWKVDHLGLQELKCTDDKFPYSQLSEIGYSSHVKGEKTYNGVALLSRNNSEQSCELFADVLPGAPDPQQSRLIAVHLPDCDLNILNLYVPNGSAVGSEKYEYKLKWFEALLRFVETSYRRDARLIIMGDFNIAPTDLDVHDPELWKDQVLVSQRERDCFSRLLDLNLVDSFRALNPEAGLFSWWDYRQMAFRRNHGLRIDHILVSRPLMPLVKKVWIEKAPRKLEKPSDHAPVVIEIDL</sequence>
<feature type="binding site" evidence="7">
    <location>
        <position position="154"/>
    </location>
    <ligand>
        <name>Mg(2+)</name>
        <dbReference type="ChEBI" id="CHEBI:18420"/>
        <label>1</label>
    </ligand>
</feature>
<keyword evidence="4 10" id="KW-0378">Hydrolase</keyword>
<reference evidence="10" key="1">
    <citation type="submission" date="2021-02" db="EMBL/GenBank/DDBJ databases">
        <title>Genome-Resolved Metagenomics of a Microbial Community Performing Photosynthetic Biological Nutrient Removal.</title>
        <authorList>
            <person name="Mcdaniel E.A."/>
        </authorList>
    </citation>
    <scope>NUCLEOTIDE SEQUENCE</scope>
    <source>
        <strain evidence="10">UWPOB_OBS1</strain>
    </source>
</reference>
<feature type="domain" description="Endonuclease/exonuclease/phosphatase" evidence="9">
    <location>
        <begin position="4"/>
        <end position="253"/>
    </location>
</feature>
<organism evidence="10 11">
    <name type="scientific">Candidatus Obscuribacter phosphatis</name>
    <dbReference type="NCBI Taxonomy" id="1906157"/>
    <lineage>
        <taxon>Bacteria</taxon>
        <taxon>Bacillati</taxon>
        <taxon>Candidatus Melainabacteria</taxon>
        <taxon>Candidatus Obscuribacterales</taxon>
        <taxon>Candidatus Obscuribacteraceae</taxon>
        <taxon>Candidatus Obscuribacter</taxon>
    </lineage>
</organism>
<evidence type="ECO:0000256" key="7">
    <source>
        <dbReference type="PIRSR" id="PIRSR604808-2"/>
    </source>
</evidence>
<comment type="cofactor">
    <cofactor evidence="7">
        <name>Mg(2+)</name>
        <dbReference type="ChEBI" id="CHEBI:18420"/>
    </cofactor>
    <cofactor evidence="7">
        <name>Mn(2+)</name>
        <dbReference type="ChEBI" id="CHEBI:29035"/>
    </cofactor>
    <text evidence="7">Probably binds two magnesium or manganese ions per subunit.</text>
</comment>
<evidence type="ECO:0000256" key="5">
    <source>
        <dbReference type="ARBA" id="ARBA00022842"/>
    </source>
</evidence>
<protein>
    <submittedName>
        <fullName evidence="10">Exodeoxyribonuclease III</fullName>
        <ecNumber evidence="10">3.1.11.2</ecNumber>
    </submittedName>
</protein>
<feature type="active site" description="Proton donor/acceptor" evidence="6">
    <location>
        <position position="152"/>
    </location>
</feature>
<comment type="similarity">
    <text evidence="2">Belongs to the DNA repair enzymes AP/ExoA family.</text>
</comment>
<evidence type="ECO:0000256" key="3">
    <source>
        <dbReference type="ARBA" id="ARBA00022723"/>
    </source>
</evidence>
<dbReference type="Proteomes" id="UP000664277">
    <property type="component" value="Unassembled WGS sequence"/>
</dbReference>
<feature type="binding site" evidence="7">
    <location>
        <position position="253"/>
    </location>
    <ligand>
        <name>Mg(2+)</name>
        <dbReference type="ChEBI" id="CHEBI:18420"/>
        <label>1</label>
    </ligand>
</feature>
<keyword evidence="3 7" id="KW-0479">Metal-binding</keyword>
<dbReference type="EC" id="3.1.11.2" evidence="10"/>
<gene>
    <name evidence="10" type="primary">xth</name>
    <name evidence="10" type="ORF">J0M35_04335</name>
</gene>
<dbReference type="SUPFAM" id="SSF56219">
    <property type="entry name" value="DNase I-like"/>
    <property type="match status" value="1"/>
</dbReference>
<dbReference type="InterPro" id="IPR005135">
    <property type="entry name" value="Endo/exonuclease/phosphatase"/>
</dbReference>
<dbReference type="InterPro" id="IPR037493">
    <property type="entry name" value="ExoIII-like"/>
</dbReference>
<dbReference type="GO" id="GO:0046872">
    <property type="term" value="F:metal ion binding"/>
    <property type="evidence" value="ECO:0007669"/>
    <property type="project" value="UniProtKB-KW"/>
</dbReference>
<evidence type="ECO:0000256" key="8">
    <source>
        <dbReference type="PIRSR" id="PIRSR604808-3"/>
    </source>
</evidence>
<dbReference type="PANTHER" id="PTHR43250">
    <property type="entry name" value="EXODEOXYRIBONUCLEASE III"/>
    <property type="match status" value="1"/>
</dbReference>
<dbReference type="InterPro" id="IPR036691">
    <property type="entry name" value="Endo/exonu/phosph_ase_sf"/>
</dbReference>